<dbReference type="EMBL" id="CAJVCH010559370">
    <property type="protein sequence ID" value="CAG7831202.1"/>
    <property type="molecule type" value="Genomic_DNA"/>
</dbReference>
<feature type="compositionally biased region" description="Basic residues" evidence="2">
    <location>
        <begin position="307"/>
        <end position="317"/>
    </location>
</feature>
<dbReference type="SMART" id="SM00343">
    <property type="entry name" value="ZnF_C2HC"/>
    <property type="match status" value="1"/>
</dbReference>
<keyword evidence="1" id="KW-0862">Zinc</keyword>
<gene>
    <name evidence="4" type="ORF">AFUS01_LOCUS40956</name>
</gene>
<keyword evidence="5" id="KW-1185">Reference proteome</keyword>
<feature type="domain" description="CCHC-type" evidence="3">
    <location>
        <begin position="278"/>
        <end position="293"/>
    </location>
</feature>
<evidence type="ECO:0000259" key="3">
    <source>
        <dbReference type="PROSITE" id="PS50158"/>
    </source>
</evidence>
<dbReference type="AlphaFoldDB" id="A0A8J2LJ95"/>
<name>A0A8J2LJ95_9HEXA</name>
<keyword evidence="1" id="KW-0863">Zinc-finger</keyword>
<dbReference type="Pfam" id="PF00098">
    <property type="entry name" value="zf-CCHC"/>
    <property type="match status" value="1"/>
</dbReference>
<organism evidence="4 5">
    <name type="scientific">Allacma fusca</name>
    <dbReference type="NCBI Taxonomy" id="39272"/>
    <lineage>
        <taxon>Eukaryota</taxon>
        <taxon>Metazoa</taxon>
        <taxon>Ecdysozoa</taxon>
        <taxon>Arthropoda</taxon>
        <taxon>Hexapoda</taxon>
        <taxon>Collembola</taxon>
        <taxon>Symphypleona</taxon>
        <taxon>Sminthuridae</taxon>
        <taxon>Allacma</taxon>
    </lineage>
</organism>
<dbReference type="GO" id="GO:0003676">
    <property type="term" value="F:nucleic acid binding"/>
    <property type="evidence" value="ECO:0007669"/>
    <property type="project" value="InterPro"/>
</dbReference>
<protein>
    <recommendedName>
        <fullName evidence="3">CCHC-type domain-containing protein</fullName>
    </recommendedName>
</protein>
<evidence type="ECO:0000256" key="2">
    <source>
        <dbReference type="SAM" id="MobiDB-lite"/>
    </source>
</evidence>
<sequence length="332" mass="38289">MDLSFQADLKYPHRNGNRPHDEFIWLQECMKQNNNKDFVHLSSEQADKVDNFKLDSLYDVMSVNEEAPVMYCNTKIMLRKMLGDIISQKEVAIVIQRWYRDTYRFGLICMVAVATQEMTYLVPVLKDYQLATRMSIQKNGGKTCIIYQNITIGKLIRVKIPTSIQTIAEILSDCKYLKSQEPEMIKVLNSILPREFEETITQEMEIDSDEYNDLEITHEELEERTSAPSLVEETTPTPADVTLIDRTSQGVKITVTVPTSSRTVPLRPSAPFDSSRTCSSCGEVGHFRRNCQNDWVPNRFKLSRSQLSKKNKKRGGRKVQERKHQLLNQPQS</sequence>
<proteinExistence type="predicted"/>
<evidence type="ECO:0000313" key="5">
    <source>
        <dbReference type="Proteomes" id="UP000708208"/>
    </source>
</evidence>
<accession>A0A8J2LJ95</accession>
<dbReference type="GO" id="GO:0008270">
    <property type="term" value="F:zinc ion binding"/>
    <property type="evidence" value="ECO:0007669"/>
    <property type="project" value="UniProtKB-KW"/>
</dbReference>
<feature type="region of interest" description="Disordered" evidence="2">
    <location>
        <begin position="305"/>
        <end position="332"/>
    </location>
</feature>
<evidence type="ECO:0000313" key="4">
    <source>
        <dbReference type="EMBL" id="CAG7831202.1"/>
    </source>
</evidence>
<comment type="caution">
    <text evidence="4">The sequence shown here is derived from an EMBL/GenBank/DDBJ whole genome shotgun (WGS) entry which is preliminary data.</text>
</comment>
<keyword evidence="1" id="KW-0479">Metal-binding</keyword>
<evidence type="ECO:0000256" key="1">
    <source>
        <dbReference type="PROSITE-ProRule" id="PRU00047"/>
    </source>
</evidence>
<dbReference type="Proteomes" id="UP000708208">
    <property type="component" value="Unassembled WGS sequence"/>
</dbReference>
<dbReference type="InterPro" id="IPR001878">
    <property type="entry name" value="Znf_CCHC"/>
</dbReference>
<reference evidence="4" key="1">
    <citation type="submission" date="2021-06" db="EMBL/GenBank/DDBJ databases">
        <authorList>
            <person name="Hodson N. C."/>
            <person name="Mongue J. A."/>
            <person name="Jaron S. K."/>
        </authorList>
    </citation>
    <scope>NUCLEOTIDE SEQUENCE</scope>
</reference>
<dbReference type="PROSITE" id="PS50158">
    <property type="entry name" value="ZF_CCHC"/>
    <property type="match status" value="1"/>
</dbReference>